<evidence type="ECO:0000256" key="1">
    <source>
        <dbReference type="SAM" id="MobiDB-lite"/>
    </source>
</evidence>
<comment type="caution">
    <text evidence="2">The sequence shown here is derived from an EMBL/GenBank/DDBJ whole genome shotgun (WGS) entry which is preliminary data.</text>
</comment>
<dbReference type="Proteomes" id="UP001054945">
    <property type="component" value="Unassembled WGS sequence"/>
</dbReference>
<gene>
    <name evidence="2" type="primary">AVEN_251569_1</name>
    <name evidence="2" type="ORF">CEXT_95381</name>
</gene>
<name>A0AAV4U529_CAEEX</name>
<protein>
    <submittedName>
        <fullName evidence="2">Uncharacterized protein</fullName>
    </submittedName>
</protein>
<accession>A0AAV4U529</accession>
<sequence length="84" mass="8985">MCMGEMDKRTKVIFAGNAYKNLEKLAPLWNAKTGNSTALVFIDSEVVSASCDPNASSSALERTTCRDAQAQEEGNGSGLQQTLL</sequence>
<evidence type="ECO:0000313" key="2">
    <source>
        <dbReference type="EMBL" id="GIY52878.1"/>
    </source>
</evidence>
<proteinExistence type="predicted"/>
<organism evidence="2 3">
    <name type="scientific">Caerostris extrusa</name>
    <name type="common">Bark spider</name>
    <name type="synonym">Caerostris bankana</name>
    <dbReference type="NCBI Taxonomy" id="172846"/>
    <lineage>
        <taxon>Eukaryota</taxon>
        <taxon>Metazoa</taxon>
        <taxon>Ecdysozoa</taxon>
        <taxon>Arthropoda</taxon>
        <taxon>Chelicerata</taxon>
        <taxon>Arachnida</taxon>
        <taxon>Araneae</taxon>
        <taxon>Araneomorphae</taxon>
        <taxon>Entelegynae</taxon>
        <taxon>Araneoidea</taxon>
        <taxon>Araneidae</taxon>
        <taxon>Caerostris</taxon>
    </lineage>
</organism>
<reference evidence="2 3" key="1">
    <citation type="submission" date="2021-06" db="EMBL/GenBank/DDBJ databases">
        <title>Caerostris extrusa draft genome.</title>
        <authorList>
            <person name="Kono N."/>
            <person name="Arakawa K."/>
        </authorList>
    </citation>
    <scope>NUCLEOTIDE SEQUENCE [LARGE SCALE GENOMIC DNA]</scope>
</reference>
<keyword evidence="3" id="KW-1185">Reference proteome</keyword>
<dbReference type="AlphaFoldDB" id="A0AAV4U529"/>
<evidence type="ECO:0000313" key="3">
    <source>
        <dbReference type="Proteomes" id="UP001054945"/>
    </source>
</evidence>
<feature type="compositionally biased region" description="Polar residues" evidence="1">
    <location>
        <begin position="72"/>
        <end position="84"/>
    </location>
</feature>
<dbReference type="EMBL" id="BPLR01012304">
    <property type="protein sequence ID" value="GIY52878.1"/>
    <property type="molecule type" value="Genomic_DNA"/>
</dbReference>
<feature type="region of interest" description="Disordered" evidence="1">
    <location>
        <begin position="53"/>
        <end position="84"/>
    </location>
</feature>